<accession>A0ABD0LV78</accession>
<gene>
    <name evidence="2" type="ORF">BaRGS_00005622</name>
</gene>
<name>A0ABD0LV78_9CAEN</name>
<dbReference type="InterPro" id="IPR055469">
    <property type="entry name" value="DUF7041"/>
</dbReference>
<keyword evidence="3" id="KW-1185">Reference proteome</keyword>
<dbReference type="Proteomes" id="UP001519460">
    <property type="component" value="Unassembled WGS sequence"/>
</dbReference>
<protein>
    <recommendedName>
        <fullName evidence="1">DUF7041 domain-containing protein</fullName>
    </recommendedName>
</protein>
<dbReference type="PANTHER" id="PTHR33327:SF3">
    <property type="entry name" value="RNA-DIRECTED DNA POLYMERASE"/>
    <property type="match status" value="1"/>
</dbReference>
<proteinExistence type="predicted"/>
<evidence type="ECO:0000313" key="2">
    <source>
        <dbReference type="EMBL" id="KAK7502996.1"/>
    </source>
</evidence>
<dbReference type="Pfam" id="PF23055">
    <property type="entry name" value="DUF7041"/>
    <property type="match status" value="1"/>
</dbReference>
<organism evidence="2 3">
    <name type="scientific">Batillaria attramentaria</name>
    <dbReference type="NCBI Taxonomy" id="370345"/>
    <lineage>
        <taxon>Eukaryota</taxon>
        <taxon>Metazoa</taxon>
        <taxon>Spiralia</taxon>
        <taxon>Lophotrochozoa</taxon>
        <taxon>Mollusca</taxon>
        <taxon>Gastropoda</taxon>
        <taxon>Caenogastropoda</taxon>
        <taxon>Sorbeoconcha</taxon>
        <taxon>Cerithioidea</taxon>
        <taxon>Batillariidae</taxon>
        <taxon>Batillaria</taxon>
    </lineage>
</organism>
<evidence type="ECO:0000259" key="1">
    <source>
        <dbReference type="Pfam" id="PF23055"/>
    </source>
</evidence>
<reference evidence="2 3" key="1">
    <citation type="journal article" date="2023" name="Sci. Data">
        <title>Genome assembly of the Korean intertidal mud-creeper Batillaria attramentaria.</title>
        <authorList>
            <person name="Patra A.K."/>
            <person name="Ho P.T."/>
            <person name="Jun S."/>
            <person name="Lee S.J."/>
            <person name="Kim Y."/>
            <person name="Won Y.J."/>
        </authorList>
    </citation>
    <scope>NUCLEOTIDE SEQUENCE [LARGE SCALE GENOMIC DNA]</scope>
    <source>
        <strain evidence="2">Wonlab-2016</strain>
    </source>
</reference>
<evidence type="ECO:0000313" key="3">
    <source>
        <dbReference type="Proteomes" id="UP001519460"/>
    </source>
</evidence>
<dbReference type="EMBL" id="JACVVK020000022">
    <property type="protein sequence ID" value="KAK7502996.1"/>
    <property type="molecule type" value="Genomic_DNA"/>
</dbReference>
<dbReference type="PANTHER" id="PTHR33327">
    <property type="entry name" value="ENDONUCLEASE"/>
    <property type="match status" value="1"/>
</dbReference>
<feature type="domain" description="DUF7041" evidence="1">
    <location>
        <begin position="37"/>
        <end position="120"/>
    </location>
</feature>
<dbReference type="AlphaFoldDB" id="A0ABD0LV78"/>
<comment type="caution">
    <text evidence="2">The sequence shown here is derived from an EMBL/GenBank/DDBJ whole genome shotgun (WGS) entry which is preliminary data.</text>
</comment>
<sequence length="201" mass="22541">MTEESETLPQTFLNDLASQVQTLNARTSQINSVSIKLPEFWTKLPEVWFARVEAQFGIKRITQDQTNYNYVVSSLDINTAEEVQPILTNPPTDNKYINSLKKALIKTFGKSQAQKDAELLNLHGLGDKRRTALLRKINALSDDPKTLKRALFLANLPSDLRSILAGETSQTQTNLLKQQTASGSWCTTGLHGFNGDTQRKY</sequence>